<dbReference type="Proteomes" id="UP000029665">
    <property type="component" value="Unassembled WGS sequence"/>
</dbReference>
<dbReference type="PANTHER" id="PTHR43157:SF31">
    <property type="entry name" value="PHOSPHATIDYLINOSITOL-GLYCAN BIOSYNTHESIS CLASS F PROTEIN"/>
    <property type="match status" value="1"/>
</dbReference>
<comment type="caution">
    <text evidence="2">The sequence shown here is derived from an EMBL/GenBank/DDBJ whole genome shotgun (WGS) entry which is preliminary data.</text>
</comment>
<keyword evidence="1" id="KW-0560">Oxidoreductase</keyword>
<dbReference type="OMA" id="ISGMYFA"/>
<dbReference type="Pfam" id="PF00106">
    <property type="entry name" value="adh_short"/>
    <property type="match status" value="1"/>
</dbReference>
<evidence type="ECO:0000313" key="3">
    <source>
        <dbReference type="Proteomes" id="UP000029665"/>
    </source>
</evidence>
<dbReference type="InterPro" id="IPR002347">
    <property type="entry name" value="SDR_fam"/>
</dbReference>
<dbReference type="PRINTS" id="PR00081">
    <property type="entry name" value="GDHRDH"/>
</dbReference>
<sequence>MGSFFSKSFNPATDVPDLKGKVVIVTGGNAGIGFATVQHLARHGAKVYMGARNEQKATAAIERLHAEGLGPGHGEVVWLKLELSDPRGVKEAAEEFMRREDRLDILINNAALLLVPFQKSHHGIQDVVMVNYVGTYLFTRALLPLLKRTAQQPGSDVRIVAVNSDANEQCPYDVRFRNLDDLNREFAEKSFPQFMRYAFSKLMQWMFIRELQHRFEQENIPIVCIAVDPGQVNTEGVRAYANSVGPILAPLYTLIANLTFSSPTKGAYGAVFAAASPVPREREKEYKGAFIRNSGAHASASPLADKPELRQELWDTTEKLLRDIGVEL</sequence>
<evidence type="ECO:0000256" key="1">
    <source>
        <dbReference type="ARBA" id="ARBA00023002"/>
    </source>
</evidence>
<proteinExistence type="predicted"/>
<dbReference type="HOGENOM" id="CLU_010194_44_6_1"/>
<dbReference type="SUPFAM" id="SSF51735">
    <property type="entry name" value="NAD(P)-binding Rossmann-fold domains"/>
    <property type="match status" value="1"/>
</dbReference>
<protein>
    <recommendedName>
        <fullName evidence="4">NAD-P-binding protein</fullName>
    </recommendedName>
</protein>
<dbReference type="GO" id="GO:0016491">
    <property type="term" value="F:oxidoreductase activity"/>
    <property type="evidence" value="ECO:0007669"/>
    <property type="project" value="UniProtKB-KW"/>
</dbReference>
<dbReference type="STRING" id="5643.A0A060SQD9"/>
<dbReference type="EMBL" id="CCBP010000366">
    <property type="protein sequence ID" value="CDO76361.1"/>
    <property type="molecule type" value="Genomic_DNA"/>
</dbReference>
<evidence type="ECO:0008006" key="4">
    <source>
        <dbReference type="Google" id="ProtNLM"/>
    </source>
</evidence>
<dbReference type="PANTHER" id="PTHR43157">
    <property type="entry name" value="PHOSPHATIDYLINOSITOL-GLYCAN BIOSYNTHESIS CLASS F PROTEIN-RELATED"/>
    <property type="match status" value="1"/>
</dbReference>
<dbReference type="InterPro" id="IPR036291">
    <property type="entry name" value="NAD(P)-bd_dom_sf"/>
</dbReference>
<name>A0A060SQD9_PYCCI</name>
<gene>
    <name evidence="2" type="ORF">BN946_scf185011.g25</name>
</gene>
<accession>A0A060SQD9</accession>
<reference evidence="2" key="1">
    <citation type="submission" date="2014-01" db="EMBL/GenBank/DDBJ databases">
        <title>The genome of the white-rot fungus Pycnoporus cinnabarinus: a basidiomycete model with a versatile arsenal for lignocellulosic biomass breakdown.</title>
        <authorList>
            <person name="Levasseur A."/>
            <person name="Lomascolo A."/>
            <person name="Ruiz-Duenas F.J."/>
            <person name="Uzan E."/>
            <person name="Piumi F."/>
            <person name="Kues U."/>
            <person name="Ram A.F.J."/>
            <person name="Murat C."/>
            <person name="Haon M."/>
            <person name="Benoit I."/>
            <person name="Arfi Y."/>
            <person name="Chevret D."/>
            <person name="Drula E."/>
            <person name="Kwon M.J."/>
            <person name="Gouret P."/>
            <person name="Lesage-Meessen L."/>
            <person name="Lombard V."/>
            <person name="Mariette J."/>
            <person name="Noirot C."/>
            <person name="Park J."/>
            <person name="Patyshakuliyeva A."/>
            <person name="Wieneger R.A.B."/>
            <person name="Wosten H.A.B."/>
            <person name="Martin F."/>
            <person name="Coutinho P.M."/>
            <person name="de Vries R."/>
            <person name="Martinez A.T."/>
            <person name="Klopp C."/>
            <person name="Pontarotti P."/>
            <person name="Henrissat B."/>
            <person name="Record E."/>
        </authorList>
    </citation>
    <scope>NUCLEOTIDE SEQUENCE [LARGE SCALE GENOMIC DNA]</scope>
    <source>
        <strain evidence="2">BRFM137</strain>
    </source>
</reference>
<evidence type="ECO:0000313" key="2">
    <source>
        <dbReference type="EMBL" id="CDO76361.1"/>
    </source>
</evidence>
<organism evidence="2 3">
    <name type="scientific">Pycnoporus cinnabarinus</name>
    <name type="common">Cinnabar-red polypore</name>
    <name type="synonym">Trametes cinnabarina</name>
    <dbReference type="NCBI Taxonomy" id="5643"/>
    <lineage>
        <taxon>Eukaryota</taxon>
        <taxon>Fungi</taxon>
        <taxon>Dikarya</taxon>
        <taxon>Basidiomycota</taxon>
        <taxon>Agaricomycotina</taxon>
        <taxon>Agaricomycetes</taxon>
        <taxon>Polyporales</taxon>
        <taxon>Polyporaceae</taxon>
        <taxon>Trametes</taxon>
    </lineage>
</organism>
<keyword evidence="3" id="KW-1185">Reference proteome</keyword>
<dbReference type="AlphaFoldDB" id="A0A060SQD9"/>
<dbReference type="Gene3D" id="3.40.50.720">
    <property type="entry name" value="NAD(P)-binding Rossmann-like Domain"/>
    <property type="match status" value="1"/>
</dbReference>
<dbReference type="OrthoDB" id="191139at2759"/>